<sequence>MKTKRSNRCRPGPTLGNQSPSGTSYLALANERSRDQVPATMASAAL</sequence>
<dbReference type="EMBL" id="UZAM01000524">
    <property type="protein sequence ID" value="VDO81571.1"/>
    <property type="molecule type" value="Genomic_DNA"/>
</dbReference>
<organism evidence="4">
    <name type="scientific">Soboliphyme baturini</name>
    <dbReference type="NCBI Taxonomy" id="241478"/>
    <lineage>
        <taxon>Eukaryota</taxon>
        <taxon>Metazoa</taxon>
        <taxon>Ecdysozoa</taxon>
        <taxon>Nematoda</taxon>
        <taxon>Enoplea</taxon>
        <taxon>Dorylaimia</taxon>
        <taxon>Dioctophymatida</taxon>
        <taxon>Dioctophymatoidea</taxon>
        <taxon>Soboliphymatidae</taxon>
        <taxon>Soboliphyme</taxon>
    </lineage>
</organism>
<dbReference type="AlphaFoldDB" id="A0A183I9H0"/>
<name>A0A183I9H0_9BILA</name>
<evidence type="ECO:0000313" key="4">
    <source>
        <dbReference type="WBParaSite" id="SBAD_0000028101-mRNA-1"/>
    </source>
</evidence>
<keyword evidence="3" id="KW-1185">Reference proteome</keyword>
<protein>
    <submittedName>
        <fullName evidence="2 4">Uncharacterized protein</fullName>
    </submittedName>
</protein>
<dbReference type="Proteomes" id="UP000270296">
    <property type="component" value="Unassembled WGS sequence"/>
</dbReference>
<dbReference type="WBParaSite" id="SBAD_0000028101-mRNA-1">
    <property type="protein sequence ID" value="SBAD_0000028101-mRNA-1"/>
    <property type="gene ID" value="SBAD_0000028101"/>
</dbReference>
<gene>
    <name evidence="2" type="ORF">SBAD_LOCUS264</name>
</gene>
<accession>A0A183I9H0</accession>
<reference evidence="4" key="1">
    <citation type="submission" date="2016-06" db="UniProtKB">
        <authorList>
            <consortium name="WormBaseParasite"/>
        </authorList>
    </citation>
    <scope>IDENTIFICATION</scope>
</reference>
<evidence type="ECO:0000313" key="2">
    <source>
        <dbReference type="EMBL" id="VDO81571.1"/>
    </source>
</evidence>
<reference evidence="2 3" key="2">
    <citation type="submission" date="2018-11" db="EMBL/GenBank/DDBJ databases">
        <authorList>
            <consortium name="Pathogen Informatics"/>
        </authorList>
    </citation>
    <scope>NUCLEOTIDE SEQUENCE [LARGE SCALE GENOMIC DNA]</scope>
</reference>
<feature type="region of interest" description="Disordered" evidence="1">
    <location>
        <begin position="1"/>
        <end position="23"/>
    </location>
</feature>
<evidence type="ECO:0000313" key="3">
    <source>
        <dbReference type="Proteomes" id="UP000270296"/>
    </source>
</evidence>
<proteinExistence type="predicted"/>
<evidence type="ECO:0000256" key="1">
    <source>
        <dbReference type="SAM" id="MobiDB-lite"/>
    </source>
</evidence>